<dbReference type="Proteomes" id="UP001499933">
    <property type="component" value="Unassembled WGS sequence"/>
</dbReference>
<feature type="domain" description="Glycosyltransferase 2-like" evidence="1">
    <location>
        <begin position="4"/>
        <end position="154"/>
    </location>
</feature>
<sequence length="280" mass="31611">MGMTTDSVLDGTDWPDVEVIVVDDGSTDDSTVRYRRRPDPRLRILRGSGLGVAKARNLGAQHARGEFVVFLDAHCQVSADWLDRFALALAEPDVALVSPCFTRLREPEPRGCGIFFGDAGLEQHWFEPRDSDTAYDVPLNIGACQALRRDVFDGLGRYDMGFTSWGFEDVELCLRAWLFGWRVQADPIATVAHQFRDARGYDVDDQDVVYNFVRMLALHFDEPELSVILAARGPNPNIAGALERITVDGTLQQRHRYDEMRLRPARWFFQHINPTITAVA</sequence>
<dbReference type="InterPro" id="IPR029044">
    <property type="entry name" value="Nucleotide-diphossugar_trans"/>
</dbReference>
<gene>
    <name evidence="2" type="ORF">GCM10009776_37710</name>
</gene>
<proteinExistence type="predicted"/>
<protein>
    <recommendedName>
        <fullName evidence="1">Glycosyltransferase 2-like domain-containing protein</fullName>
    </recommendedName>
</protein>
<name>A0ABP5CYS5_9MICO</name>
<comment type="caution">
    <text evidence="2">The sequence shown here is derived from an EMBL/GenBank/DDBJ whole genome shotgun (WGS) entry which is preliminary data.</text>
</comment>
<accession>A0ABP5CYS5</accession>
<dbReference type="Gene3D" id="3.90.550.10">
    <property type="entry name" value="Spore Coat Polysaccharide Biosynthesis Protein SpsA, Chain A"/>
    <property type="match status" value="1"/>
</dbReference>
<reference evidence="3" key="1">
    <citation type="journal article" date="2019" name="Int. J. Syst. Evol. Microbiol.">
        <title>The Global Catalogue of Microorganisms (GCM) 10K type strain sequencing project: providing services to taxonomists for standard genome sequencing and annotation.</title>
        <authorList>
            <consortium name="The Broad Institute Genomics Platform"/>
            <consortium name="The Broad Institute Genome Sequencing Center for Infectious Disease"/>
            <person name="Wu L."/>
            <person name="Ma J."/>
        </authorList>
    </citation>
    <scope>NUCLEOTIDE SEQUENCE [LARGE SCALE GENOMIC DNA]</scope>
    <source>
        <strain evidence="3">JCM 14901</strain>
    </source>
</reference>
<dbReference type="InterPro" id="IPR001173">
    <property type="entry name" value="Glyco_trans_2-like"/>
</dbReference>
<dbReference type="PANTHER" id="PTHR43179">
    <property type="entry name" value="RHAMNOSYLTRANSFERASE WBBL"/>
    <property type="match status" value="1"/>
</dbReference>
<dbReference type="PANTHER" id="PTHR43179:SF7">
    <property type="entry name" value="RHAMNOSYLTRANSFERASE WBBL"/>
    <property type="match status" value="1"/>
</dbReference>
<dbReference type="EMBL" id="BAAAOG010000016">
    <property type="protein sequence ID" value="GAA1971182.1"/>
    <property type="molecule type" value="Genomic_DNA"/>
</dbReference>
<evidence type="ECO:0000313" key="2">
    <source>
        <dbReference type="EMBL" id="GAA1971182.1"/>
    </source>
</evidence>
<evidence type="ECO:0000259" key="1">
    <source>
        <dbReference type="Pfam" id="PF00535"/>
    </source>
</evidence>
<keyword evidence="3" id="KW-1185">Reference proteome</keyword>
<organism evidence="2 3">
    <name type="scientific">Microbacterium deminutum</name>
    <dbReference type="NCBI Taxonomy" id="344164"/>
    <lineage>
        <taxon>Bacteria</taxon>
        <taxon>Bacillati</taxon>
        <taxon>Actinomycetota</taxon>
        <taxon>Actinomycetes</taxon>
        <taxon>Micrococcales</taxon>
        <taxon>Microbacteriaceae</taxon>
        <taxon>Microbacterium</taxon>
    </lineage>
</organism>
<dbReference type="Pfam" id="PF00535">
    <property type="entry name" value="Glycos_transf_2"/>
    <property type="match status" value="1"/>
</dbReference>
<evidence type="ECO:0000313" key="3">
    <source>
        <dbReference type="Proteomes" id="UP001499933"/>
    </source>
</evidence>
<dbReference type="SUPFAM" id="SSF53448">
    <property type="entry name" value="Nucleotide-diphospho-sugar transferases"/>
    <property type="match status" value="1"/>
</dbReference>